<reference evidence="9 10" key="1">
    <citation type="submission" date="2024-01" db="EMBL/GenBank/DDBJ databases">
        <title>A draft genome for the cacao thread blight pathogen Marasmiellus scandens.</title>
        <authorList>
            <person name="Baruah I.K."/>
            <person name="Leung J."/>
            <person name="Bukari Y."/>
            <person name="Amoako-Attah I."/>
            <person name="Meinhardt L.W."/>
            <person name="Bailey B.A."/>
            <person name="Cohen S.P."/>
        </authorList>
    </citation>
    <scope>NUCLEOTIDE SEQUENCE [LARGE SCALE GENOMIC DNA]</scope>
    <source>
        <strain evidence="9 10">GH-19</strain>
    </source>
</reference>
<dbReference type="InterPro" id="IPR016024">
    <property type="entry name" value="ARM-type_fold"/>
</dbReference>
<evidence type="ECO:0000256" key="5">
    <source>
        <dbReference type="ARBA" id="ARBA00022927"/>
    </source>
</evidence>
<evidence type="ECO:0000256" key="6">
    <source>
        <dbReference type="ARBA" id="ARBA00023136"/>
    </source>
</evidence>
<dbReference type="Proteomes" id="UP001498398">
    <property type="component" value="Unassembled WGS sequence"/>
</dbReference>
<sequence>MDDSHSDPVQIPLPTSPPADESAAQGLGNFHLSSGTQPQPDPISASSTQPREDEHVDESQNPSVAQNQHENRDSQPSSTHDTDNVLALAPQPPEKPITDVVATVEHADSSVTSESLQGTAAVPSPLTTNAPEIISPSPSSIRQPPNIPHPNPTSPPPTHSPSSSGHKRSLTLSRGNTVSVVLIASALETIAASKDAKRSAPLRESTQQALELIRNNEGGDRPREIFEPLRLACETRNEKLMIASLDCISKLISYSFFAEAPSASIVQYSSPPPSPGPSGRNSSASDHPPSLVDLVVHTITACHSETTPETVSLQIVKALLSLVLSPTILVHHSSLLKAVRTVYNVFLLSTDPVNQMVAQGGLTQMVHHVFTRCGMSPAAKSANGTDLPHSPSQDSLASKQMSSFTLSSPPPPRPRSVASSAVNGHNAENGDVEAEASMSTTSVNLRSEPLSPSVQPETPTNGSSHQRQGSQGEELESLHSPLPHSNGHRMLTTHDMFVKDAFLVFRALCKLTMKPLNNESERDIKSHAMRSKLLSLHLVLTVLNSHMPLFVDNNAIIYSNSSNEATTFVQAINQYLCLTLSRNAISPVPQVFEISVEIFWRVLSGMRTKLKKEIEVLLHEIFIPILEMRNSSLKQKAVILGMLSRLSQDPQALVEIYLNYDCDSEAVDNIYEHLMNIISKIGTIPSSNISQKTAEPASPAVQPTTKPPNATVPPSLSTSALSVSGSMDTTNMGLSEAQLRRQGLECLVTVLRSLVAWGTQAGKSADDTSTFVGSSRAGEDIRRDSLTPDASASVDKLAPESGEPTRQPTPDFVDDPSKFESAKQKKTTLLEGIKKFNFKPKRGINFLIETGFIPSRSPPDIAHFLLHTDGLSKAAIGEYLGEGEEENIAIMHAFVDSLDFNNLPFVDALRIFLQSFRLPGEAQKIDRYMLKFAERYVAGNPQTVFANADACYVLAYSTIMLNTDAHNPQVKKRMTKADFIKNNRGINDNGDLPEEFLSQIFDEIVNNEIRMKDEVETAPISATGPGIASAIANVGRDLQKEAYVLQSSGMANKTEALFKTLMRTQRKGSRNADQFFSASHFVHVRPMFEVAWIPFLAGLSGPLQDTDDLEIVELCLDGFKSAIRIVCFFDLELERNAFVTTLSKFTFLNNLGEMKTKNMEAIKALLDVAVTEGNHLRGSWQEVLTCVSQLERMQLISSGVDVPELKKGRSRKGPTEELANESRSTHITVAADMVFSLSHFLSGTAIVDFVRALSDVSWEEIQSSGLSQHPRLFSLQKLVEISYYNMNRIRLEWSNLWDILGEHFNQVCCHNNPHVGFFALDSLRQLAMRFLEKEELPRFEFQKDFLKPFEHTMRHNTNPDIRDMVLQCLQQMIQARVQNIRSGWRTMFGVFQAASRVVTERIANSAFEIVTRLNKDHFPEIVRNGAYTDLTVCITDFCKVSKFQKISLLAIGMLRGVIPVMLDCPECRVPRESSTTSSADDYFVEYWYPVLFGFYDIIMNAEDLEVRRLALDSLFTSLKTYGATYPVEFWETICKKLLFPIFSVLKSSQDLSRFTTQEDMSVWLSTTMIQALRDLIDLYTYYFEILERFLDGLLDLLCVCICQENDTLSRIGTSCLQQLLENNVQKLSAGRWEHVVTTFVKLFKTTTPHQLFDESLRVEIEDPSLELSEEPSGQTILPAPLPPHGESPAAPSLNDRRRIFKQIIVKCVLQLLLIETTNDLLRNEEVYRTTPPEQLLRLMGVLDHSYQFARMFNEDKELRTGLWKVGFMKHLPNLLKQESSSASTLVHILLKMYYDPRPEHQGARSQIADRLLPLSLGVIQDFNKLRPDSQSKNIAAWTPVVEEILDGFCRFDDKAFVRYLPAIYPLAADLLVRDLTPEGRQSLKTFFVRVGYAQGILEGSP</sequence>
<feature type="compositionally biased region" description="Pro residues" evidence="7">
    <location>
        <begin position="145"/>
        <end position="159"/>
    </location>
</feature>
<dbReference type="Pfam" id="PF20252">
    <property type="entry name" value="BIG2_C"/>
    <property type="match status" value="1"/>
</dbReference>
<dbReference type="Pfam" id="PF01369">
    <property type="entry name" value="Sec7"/>
    <property type="match status" value="1"/>
</dbReference>
<evidence type="ECO:0000256" key="4">
    <source>
        <dbReference type="ARBA" id="ARBA00022490"/>
    </source>
</evidence>
<dbReference type="InterPro" id="IPR023394">
    <property type="entry name" value="Sec7_C_sf"/>
</dbReference>
<dbReference type="Gene3D" id="1.10.220.20">
    <property type="match status" value="1"/>
</dbReference>
<dbReference type="InterPro" id="IPR015403">
    <property type="entry name" value="Mon2/Sec7/BIG1-like_HDS"/>
</dbReference>
<feature type="region of interest" description="Disordered" evidence="7">
    <location>
        <begin position="1667"/>
        <end position="1689"/>
    </location>
</feature>
<feature type="domain" description="SEC7" evidence="8">
    <location>
        <begin position="818"/>
        <end position="1007"/>
    </location>
</feature>
<name>A0ABR1K1E9_9AGAR</name>
<comment type="subcellular location">
    <subcellularLocation>
        <location evidence="2">Cytoplasm</location>
    </subcellularLocation>
    <subcellularLocation>
        <location evidence="1">Membrane</location>
    </subcellularLocation>
</comment>
<feature type="compositionally biased region" description="Polar residues" evidence="7">
    <location>
        <begin position="31"/>
        <end position="49"/>
    </location>
</feature>
<feature type="region of interest" description="Disordered" evidence="7">
    <location>
        <begin position="378"/>
        <end position="487"/>
    </location>
</feature>
<dbReference type="Pfam" id="PF16213">
    <property type="entry name" value="DCB"/>
    <property type="match status" value="1"/>
</dbReference>
<keyword evidence="4" id="KW-0963">Cytoplasm</keyword>
<dbReference type="PANTHER" id="PTHR10663">
    <property type="entry name" value="GUANYL-NUCLEOTIDE EXCHANGE FACTOR"/>
    <property type="match status" value="1"/>
</dbReference>
<dbReference type="InterPro" id="IPR032691">
    <property type="entry name" value="Mon2/Sec7/BIG1-like_HUS"/>
</dbReference>
<comment type="caution">
    <text evidence="9">The sequence shown here is derived from an EMBL/GenBank/DDBJ whole genome shotgun (WGS) entry which is preliminary data.</text>
</comment>
<keyword evidence="3" id="KW-0813">Transport</keyword>
<evidence type="ECO:0000313" key="9">
    <source>
        <dbReference type="EMBL" id="KAK7470684.1"/>
    </source>
</evidence>
<evidence type="ECO:0000259" key="8">
    <source>
        <dbReference type="PROSITE" id="PS50190"/>
    </source>
</evidence>
<dbReference type="Gene3D" id="1.10.1000.11">
    <property type="entry name" value="Arf Nucleotide-binding Site Opener,domain 2"/>
    <property type="match status" value="1"/>
</dbReference>
<evidence type="ECO:0000313" key="10">
    <source>
        <dbReference type="Proteomes" id="UP001498398"/>
    </source>
</evidence>
<dbReference type="PROSITE" id="PS50190">
    <property type="entry name" value="SEC7"/>
    <property type="match status" value="1"/>
</dbReference>
<feature type="region of interest" description="Disordered" evidence="7">
    <location>
        <begin position="1"/>
        <end position="171"/>
    </location>
</feature>
<evidence type="ECO:0000256" key="7">
    <source>
        <dbReference type="SAM" id="MobiDB-lite"/>
    </source>
</evidence>
<dbReference type="InterPro" id="IPR046455">
    <property type="entry name" value="Sec7/BIG1-like_C"/>
</dbReference>
<dbReference type="InterPro" id="IPR035999">
    <property type="entry name" value="Sec7_dom_sf"/>
</dbReference>
<accession>A0ABR1K1E9</accession>
<evidence type="ECO:0000256" key="1">
    <source>
        <dbReference type="ARBA" id="ARBA00004370"/>
    </source>
</evidence>
<dbReference type="EMBL" id="JBANRG010000002">
    <property type="protein sequence ID" value="KAK7470684.1"/>
    <property type="molecule type" value="Genomic_DNA"/>
</dbReference>
<feature type="region of interest" description="Disordered" evidence="7">
    <location>
        <begin position="689"/>
        <end position="727"/>
    </location>
</feature>
<organism evidence="9 10">
    <name type="scientific">Marasmiellus scandens</name>
    <dbReference type="NCBI Taxonomy" id="2682957"/>
    <lineage>
        <taxon>Eukaryota</taxon>
        <taxon>Fungi</taxon>
        <taxon>Dikarya</taxon>
        <taxon>Basidiomycota</taxon>
        <taxon>Agaricomycotina</taxon>
        <taxon>Agaricomycetes</taxon>
        <taxon>Agaricomycetidae</taxon>
        <taxon>Agaricales</taxon>
        <taxon>Marasmiineae</taxon>
        <taxon>Omphalotaceae</taxon>
        <taxon>Marasmiellus</taxon>
    </lineage>
</organism>
<gene>
    <name evidence="9" type="primary">SEC7</name>
    <name evidence="9" type="ORF">VKT23_002106</name>
</gene>
<dbReference type="Pfam" id="PF09324">
    <property type="entry name" value="Sec7-like_HDS"/>
    <property type="match status" value="1"/>
</dbReference>
<feature type="compositionally biased region" description="Low complexity" evidence="7">
    <location>
        <begin position="712"/>
        <end position="726"/>
    </location>
</feature>
<feature type="region of interest" description="Disordered" evidence="7">
    <location>
        <begin position="763"/>
        <end position="819"/>
    </location>
</feature>
<feature type="compositionally biased region" description="Polar residues" evidence="7">
    <location>
        <begin position="59"/>
        <end position="79"/>
    </location>
</feature>
<dbReference type="SUPFAM" id="SSF48371">
    <property type="entry name" value="ARM repeat"/>
    <property type="match status" value="2"/>
</dbReference>
<dbReference type="InterPro" id="IPR000904">
    <property type="entry name" value="Sec7_dom"/>
</dbReference>
<evidence type="ECO:0000256" key="2">
    <source>
        <dbReference type="ARBA" id="ARBA00004496"/>
    </source>
</evidence>
<feature type="compositionally biased region" description="Polar residues" evidence="7">
    <location>
        <begin position="390"/>
        <end position="406"/>
    </location>
</feature>
<feature type="compositionally biased region" description="Low complexity" evidence="7">
    <location>
        <begin position="131"/>
        <end position="144"/>
    </location>
</feature>
<feature type="compositionally biased region" description="Basic and acidic residues" evidence="7">
    <location>
        <begin position="777"/>
        <end position="786"/>
    </location>
</feature>
<feature type="compositionally biased region" description="Polar residues" evidence="7">
    <location>
        <begin position="437"/>
        <end position="471"/>
    </location>
</feature>
<keyword evidence="6" id="KW-0472">Membrane</keyword>
<proteinExistence type="predicted"/>
<feature type="region of interest" description="Disordered" evidence="7">
    <location>
        <begin position="267"/>
        <end position="287"/>
    </location>
</feature>
<dbReference type="InterPro" id="IPR032629">
    <property type="entry name" value="DCB_dom"/>
</dbReference>
<dbReference type="CDD" id="cd00171">
    <property type="entry name" value="Sec7"/>
    <property type="match status" value="1"/>
</dbReference>
<keyword evidence="5" id="KW-0653">Protein transport</keyword>
<protein>
    <submittedName>
        <fullName evidence="9">Guanine nucleotide exchange protein for ADP-robosylation factor</fullName>
    </submittedName>
</protein>
<dbReference type="PANTHER" id="PTHR10663:SF375">
    <property type="entry name" value="LD29171P"/>
    <property type="match status" value="1"/>
</dbReference>
<keyword evidence="10" id="KW-1185">Reference proteome</keyword>
<dbReference type="SUPFAM" id="SSF48425">
    <property type="entry name" value="Sec7 domain"/>
    <property type="match status" value="1"/>
</dbReference>
<feature type="compositionally biased region" description="Polar residues" evidence="7">
    <location>
        <begin position="109"/>
        <end position="118"/>
    </location>
</feature>
<evidence type="ECO:0000256" key="3">
    <source>
        <dbReference type="ARBA" id="ARBA00022448"/>
    </source>
</evidence>
<dbReference type="SMART" id="SM00222">
    <property type="entry name" value="Sec7"/>
    <property type="match status" value="1"/>
</dbReference>
<dbReference type="Pfam" id="PF12783">
    <property type="entry name" value="Sec7-like_HUS"/>
    <property type="match status" value="1"/>
</dbReference>